<dbReference type="AlphaFoldDB" id="A0A4T0IRM6"/>
<evidence type="ECO:0000256" key="1">
    <source>
        <dbReference type="SAM" id="Phobius"/>
    </source>
</evidence>
<gene>
    <name evidence="2" type="ORF">E3P86_04149</name>
</gene>
<feature type="transmembrane region" description="Helical" evidence="1">
    <location>
        <begin position="26"/>
        <end position="45"/>
    </location>
</feature>
<keyword evidence="1" id="KW-0472">Membrane</keyword>
<sequence>MSFNSALVLPLQAHLLVAPPSSFHTTLRGVLLCIAIVFAVIGKIVESSENFGTEMSLSSTLASVSCT</sequence>
<dbReference type="Proteomes" id="UP000310689">
    <property type="component" value="Unassembled WGS sequence"/>
</dbReference>
<evidence type="ECO:0000313" key="2">
    <source>
        <dbReference type="EMBL" id="TIB26831.1"/>
    </source>
</evidence>
<accession>A0A4T0IRM6</accession>
<name>A0A4T0IRM6_WALIC</name>
<keyword evidence="1" id="KW-1133">Transmembrane helix</keyword>
<dbReference type="EMBL" id="SPOI01000561">
    <property type="protein sequence ID" value="TIB26831.1"/>
    <property type="molecule type" value="Genomic_DNA"/>
</dbReference>
<keyword evidence="1" id="KW-0812">Transmembrane</keyword>
<organism evidence="2 3">
    <name type="scientific">Wallemia ichthyophaga</name>
    <dbReference type="NCBI Taxonomy" id="245174"/>
    <lineage>
        <taxon>Eukaryota</taxon>
        <taxon>Fungi</taxon>
        <taxon>Dikarya</taxon>
        <taxon>Basidiomycota</taxon>
        <taxon>Wallemiomycotina</taxon>
        <taxon>Wallemiomycetes</taxon>
        <taxon>Wallemiales</taxon>
        <taxon>Wallemiaceae</taxon>
        <taxon>Wallemia</taxon>
    </lineage>
</organism>
<protein>
    <submittedName>
        <fullName evidence="2">Uncharacterized protein</fullName>
    </submittedName>
</protein>
<evidence type="ECO:0000313" key="3">
    <source>
        <dbReference type="Proteomes" id="UP000310689"/>
    </source>
</evidence>
<comment type="caution">
    <text evidence="2">The sequence shown here is derived from an EMBL/GenBank/DDBJ whole genome shotgun (WGS) entry which is preliminary data.</text>
</comment>
<proteinExistence type="predicted"/>
<reference evidence="2 3" key="1">
    <citation type="submission" date="2019-03" db="EMBL/GenBank/DDBJ databases">
        <title>Sequencing 23 genomes of Wallemia ichthyophaga.</title>
        <authorList>
            <person name="Gostincar C."/>
        </authorList>
    </citation>
    <scope>NUCLEOTIDE SEQUENCE [LARGE SCALE GENOMIC DNA]</scope>
    <source>
        <strain evidence="2 3">EXF-6200</strain>
    </source>
</reference>